<accession>A0ABQ2WI75</accession>
<evidence type="ECO:0000256" key="5">
    <source>
        <dbReference type="ARBA" id="ARBA00022777"/>
    </source>
</evidence>
<dbReference type="SUPFAM" id="SSF47384">
    <property type="entry name" value="Homodimeric domain of signal transducing histidine kinase"/>
    <property type="match status" value="1"/>
</dbReference>
<comment type="catalytic activity">
    <reaction evidence="1">
        <text>ATP + protein L-histidine = ADP + protein N-phospho-L-histidine.</text>
        <dbReference type="EC" id="2.7.13.3"/>
    </reaction>
</comment>
<organism evidence="10 11">
    <name type="scientific">Alishewanella tabrizica</name>
    <dbReference type="NCBI Taxonomy" id="671278"/>
    <lineage>
        <taxon>Bacteria</taxon>
        <taxon>Pseudomonadati</taxon>
        <taxon>Pseudomonadota</taxon>
        <taxon>Gammaproteobacteria</taxon>
        <taxon>Alteromonadales</taxon>
        <taxon>Alteromonadaceae</taxon>
        <taxon>Alishewanella</taxon>
    </lineage>
</organism>
<evidence type="ECO:0000313" key="10">
    <source>
        <dbReference type="EMBL" id="GGW56877.1"/>
    </source>
</evidence>
<dbReference type="RefSeq" id="WP_189481338.1">
    <property type="nucleotide sequence ID" value="NZ_BMYR01000004.1"/>
</dbReference>
<dbReference type="InterPro" id="IPR029016">
    <property type="entry name" value="GAF-like_dom_sf"/>
</dbReference>
<dbReference type="CDD" id="cd00082">
    <property type="entry name" value="HisKA"/>
    <property type="match status" value="1"/>
</dbReference>
<dbReference type="Gene3D" id="3.30.565.10">
    <property type="entry name" value="Histidine kinase-like ATPase, C-terminal domain"/>
    <property type="match status" value="1"/>
</dbReference>
<evidence type="ECO:0000256" key="7">
    <source>
        <dbReference type="PROSITE-ProRule" id="PRU00169"/>
    </source>
</evidence>
<dbReference type="Pfam" id="PF02518">
    <property type="entry name" value="HATPase_c"/>
    <property type="match status" value="1"/>
</dbReference>
<dbReference type="InterPro" id="IPR003594">
    <property type="entry name" value="HATPase_dom"/>
</dbReference>
<keyword evidence="6" id="KW-0902">Two-component regulatory system</keyword>
<dbReference type="SUPFAM" id="SSF55874">
    <property type="entry name" value="ATPase domain of HSP90 chaperone/DNA topoisomerase II/histidine kinase"/>
    <property type="match status" value="1"/>
</dbReference>
<dbReference type="EC" id="2.7.13.3" evidence="2"/>
<feature type="domain" description="Histidine kinase" evidence="8">
    <location>
        <begin position="208"/>
        <end position="429"/>
    </location>
</feature>
<feature type="modified residue" description="4-aspartylphosphate" evidence="7">
    <location>
        <position position="503"/>
    </location>
</feature>
<dbReference type="SMART" id="SM00388">
    <property type="entry name" value="HisKA"/>
    <property type="match status" value="1"/>
</dbReference>
<dbReference type="CDD" id="cd16922">
    <property type="entry name" value="HATPase_EvgS-ArcB-TorS-like"/>
    <property type="match status" value="1"/>
</dbReference>
<evidence type="ECO:0000256" key="4">
    <source>
        <dbReference type="ARBA" id="ARBA00022679"/>
    </source>
</evidence>
<keyword evidence="3 7" id="KW-0597">Phosphoprotein</keyword>
<evidence type="ECO:0000313" key="11">
    <source>
        <dbReference type="Proteomes" id="UP000634667"/>
    </source>
</evidence>
<dbReference type="InterPro" id="IPR004358">
    <property type="entry name" value="Sig_transdc_His_kin-like_C"/>
</dbReference>
<dbReference type="InterPro" id="IPR003018">
    <property type="entry name" value="GAF"/>
</dbReference>
<dbReference type="Pfam" id="PF00512">
    <property type="entry name" value="HisKA"/>
    <property type="match status" value="1"/>
</dbReference>
<dbReference type="Pfam" id="PF01590">
    <property type="entry name" value="GAF"/>
    <property type="match status" value="1"/>
</dbReference>
<dbReference type="Pfam" id="PF00072">
    <property type="entry name" value="Response_reg"/>
    <property type="match status" value="1"/>
</dbReference>
<dbReference type="PRINTS" id="PR00344">
    <property type="entry name" value="BCTRLSENSOR"/>
</dbReference>
<dbReference type="PANTHER" id="PTHR45339:SF1">
    <property type="entry name" value="HYBRID SIGNAL TRANSDUCTION HISTIDINE KINASE J"/>
    <property type="match status" value="1"/>
</dbReference>
<keyword evidence="4" id="KW-0808">Transferase</keyword>
<dbReference type="CDD" id="cd17546">
    <property type="entry name" value="REC_hyHK_CKI1_RcsC-like"/>
    <property type="match status" value="1"/>
</dbReference>
<dbReference type="Gene3D" id="1.10.287.130">
    <property type="match status" value="1"/>
</dbReference>
<dbReference type="InterPro" id="IPR005467">
    <property type="entry name" value="His_kinase_dom"/>
</dbReference>
<dbReference type="EMBL" id="BMYR01000004">
    <property type="protein sequence ID" value="GGW56877.1"/>
    <property type="molecule type" value="Genomic_DNA"/>
</dbReference>
<dbReference type="SMART" id="SM00387">
    <property type="entry name" value="HATPase_c"/>
    <property type="match status" value="1"/>
</dbReference>
<feature type="domain" description="Response regulatory" evidence="9">
    <location>
        <begin position="454"/>
        <end position="568"/>
    </location>
</feature>
<dbReference type="SUPFAM" id="SSF55781">
    <property type="entry name" value="GAF domain-like"/>
    <property type="match status" value="1"/>
</dbReference>
<dbReference type="SMART" id="SM00065">
    <property type="entry name" value="GAF"/>
    <property type="match status" value="1"/>
</dbReference>
<keyword evidence="11" id="KW-1185">Reference proteome</keyword>
<dbReference type="InterPro" id="IPR011006">
    <property type="entry name" value="CheY-like_superfamily"/>
</dbReference>
<dbReference type="SUPFAM" id="SSF52172">
    <property type="entry name" value="CheY-like"/>
    <property type="match status" value="1"/>
</dbReference>
<evidence type="ECO:0000256" key="1">
    <source>
        <dbReference type="ARBA" id="ARBA00000085"/>
    </source>
</evidence>
<dbReference type="PROSITE" id="PS50109">
    <property type="entry name" value="HIS_KIN"/>
    <property type="match status" value="1"/>
</dbReference>
<dbReference type="InterPro" id="IPR003661">
    <property type="entry name" value="HisK_dim/P_dom"/>
</dbReference>
<dbReference type="Gene3D" id="3.30.450.40">
    <property type="match status" value="1"/>
</dbReference>
<comment type="caution">
    <text evidence="10">The sequence shown here is derived from an EMBL/GenBank/DDBJ whole genome shotgun (WGS) entry which is preliminary data.</text>
</comment>
<dbReference type="SMART" id="SM00448">
    <property type="entry name" value="REC"/>
    <property type="match status" value="1"/>
</dbReference>
<sequence>MKLLANSPNEADSPTETLLALLLKIALRYINVPISEAYNTINLTLAEMGQFVQADRVYIFDYDFTQNTCSNTFEWCASGITPEISHLQKTPIDMIPQWVNAHQAGQEMYIADVPGLPDDEPIKAILYPQGIKSILTLPMLNEGELLGFVGFDSVRLHHRYTQQERSLLAVFAQMLVNIKARMRSISLLSLAKEKAEQASRVKSDFVANISHELRTPLNAIMGFAELLAFSPLNDTQGAYLDKISQSSTLLLNLINDILDFSRVETGRLSLKPEPVQLSVIAEQLSNVFLAAATAKGLAFNIVLDPKIPPYVMVDPLRLTQVLTNLLGNAIKFTQYGEITLTIGYQCQRETAHVLRFEVKDTGIGMAAQQLSSLFEAFTQADTSITRRYGGSGLGLAISSKLLEQMQSQLEVYSQLGEGSHFSFELMLFACNPVEQKLPNKSPHDDSTHALVGKRILVAEDNSTNRLVISKMLSRLGIEVVLAQDGAEALLKADEQPLDLVLMDLQMPIMDGFAATRYLKQRYPTLPVIALSAAVLDADKSQALAAGVDMHLAKPISATLLAATLQQWLVPAAL</sequence>
<dbReference type="InterPro" id="IPR036097">
    <property type="entry name" value="HisK_dim/P_sf"/>
</dbReference>
<dbReference type="InterPro" id="IPR001789">
    <property type="entry name" value="Sig_transdc_resp-reg_receiver"/>
</dbReference>
<name>A0ABQ2WI75_9ALTE</name>
<evidence type="ECO:0000259" key="9">
    <source>
        <dbReference type="PROSITE" id="PS50110"/>
    </source>
</evidence>
<evidence type="ECO:0000256" key="6">
    <source>
        <dbReference type="ARBA" id="ARBA00023012"/>
    </source>
</evidence>
<dbReference type="Gene3D" id="3.40.50.2300">
    <property type="match status" value="1"/>
</dbReference>
<evidence type="ECO:0000259" key="8">
    <source>
        <dbReference type="PROSITE" id="PS50109"/>
    </source>
</evidence>
<evidence type="ECO:0000256" key="3">
    <source>
        <dbReference type="ARBA" id="ARBA00022553"/>
    </source>
</evidence>
<reference evidence="11" key="1">
    <citation type="journal article" date="2019" name="Int. J. Syst. Evol. Microbiol.">
        <title>The Global Catalogue of Microorganisms (GCM) 10K type strain sequencing project: providing services to taxonomists for standard genome sequencing and annotation.</title>
        <authorList>
            <consortium name="The Broad Institute Genomics Platform"/>
            <consortium name="The Broad Institute Genome Sequencing Center for Infectious Disease"/>
            <person name="Wu L."/>
            <person name="Ma J."/>
        </authorList>
    </citation>
    <scope>NUCLEOTIDE SEQUENCE [LARGE SCALE GENOMIC DNA]</scope>
    <source>
        <strain evidence="11">KCTC 23723</strain>
    </source>
</reference>
<dbReference type="PANTHER" id="PTHR45339">
    <property type="entry name" value="HYBRID SIGNAL TRANSDUCTION HISTIDINE KINASE J"/>
    <property type="match status" value="1"/>
</dbReference>
<dbReference type="InterPro" id="IPR036890">
    <property type="entry name" value="HATPase_C_sf"/>
</dbReference>
<dbReference type="PROSITE" id="PS50110">
    <property type="entry name" value="RESPONSE_REGULATORY"/>
    <property type="match status" value="1"/>
</dbReference>
<keyword evidence="5" id="KW-0418">Kinase</keyword>
<gene>
    <name evidence="10" type="ORF">GCM10008111_11050</name>
</gene>
<proteinExistence type="predicted"/>
<dbReference type="Proteomes" id="UP000634667">
    <property type="component" value="Unassembled WGS sequence"/>
</dbReference>
<evidence type="ECO:0000256" key="2">
    <source>
        <dbReference type="ARBA" id="ARBA00012438"/>
    </source>
</evidence>
<protein>
    <recommendedName>
        <fullName evidence="2">histidine kinase</fullName>
        <ecNumber evidence="2">2.7.13.3</ecNumber>
    </recommendedName>
</protein>